<organism evidence="7 8">
    <name type="scientific">Biomaibacter acetigenes</name>
    <dbReference type="NCBI Taxonomy" id="2316383"/>
    <lineage>
        <taxon>Bacteria</taxon>
        <taxon>Bacillati</taxon>
        <taxon>Bacillota</taxon>
        <taxon>Clostridia</taxon>
        <taxon>Thermosediminibacterales</taxon>
        <taxon>Tepidanaerobacteraceae</taxon>
        <taxon>Biomaibacter</taxon>
    </lineage>
</organism>
<dbReference type="PANTHER" id="PTHR32071">
    <property type="entry name" value="TRANSCRIPTIONAL REGULATORY PROTEIN"/>
    <property type="match status" value="1"/>
</dbReference>
<gene>
    <name evidence="7" type="ORF">D2962_00190</name>
</gene>
<dbReference type="InterPro" id="IPR002197">
    <property type="entry name" value="HTH_Fis"/>
</dbReference>
<dbReference type="InterPro" id="IPR002078">
    <property type="entry name" value="Sigma_54_int"/>
</dbReference>
<dbReference type="Gene3D" id="1.10.8.60">
    <property type="match status" value="1"/>
</dbReference>
<dbReference type="Pfam" id="PF02954">
    <property type="entry name" value="HTH_8"/>
    <property type="match status" value="1"/>
</dbReference>
<evidence type="ECO:0000256" key="5">
    <source>
        <dbReference type="ARBA" id="ARBA00023163"/>
    </source>
</evidence>
<keyword evidence="3" id="KW-0805">Transcription regulation</keyword>
<dbReference type="InterPro" id="IPR025944">
    <property type="entry name" value="Sigma_54_int_dom_CS"/>
</dbReference>
<dbReference type="KEGG" id="bacg:D2962_00190"/>
<keyword evidence="5" id="KW-0804">Transcription</keyword>
<dbReference type="EMBL" id="CP033169">
    <property type="protein sequence ID" value="AYO29229.1"/>
    <property type="molecule type" value="Genomic_DNA"/>
</dbReference>
<dbReference type="Gene3D" id="3.40.50.300">
    <property type="entry name" value="P-loop containing nucleotide triphosphate hydrolases"/>
    <property type="match status" value="1"/>
</dbReference>
<evidence type="ECO:0000313" key="7">
    <source>
        <dbReference type="EMBL" id="AYO29229.1"/>
    </source>
</evidence>
<reference evidence="7 8" key="1">
    <citation type="submission" date="2018-10" db="EMBL/GenBank/DDBJ databases">
        <authorList>
            <person name="Zhang X."/>
        </authorList>
    </citation>
    <scope>NUCLEOTIDE SEQUENCE [LARGE SCALE GENOMIC DNA]</scope>
    <source>
        <strain evidence="7 8">SK-G1</strain>
    </source>
</reference>
<dbReference type="Proteomes" id="UP000280960">
    <property type="component" value="Chromosome"/>
</dbReference>
<dbReference type="AlphaFoldDB" id="A0A3G2R1K8"/>
<dbReference type="PROSITE" id="PS00675">
    <property type="entry name" value="SIGMA54_INTERACT_1"/>
    <property type="match status" value="1"/>
</dbReference>
<evidence type="ECO:0000256" key="3">
    <source>
        <dbReference type="ARBA" id="ARBA00023015"/>
    </source>
</evidence>
<dbReference type="GO" id="GO:0006355">
    <property type="term" value="P:regulation of DNA-templated transcription"/>
    <property type="evidence" value="ECO:0007669"/>
    <property type="project" value="InterPro"/>
</dbReference>
<dbReference type="FunFam" id="3.40.50.300:FF:000006">
    <property type="entry name" value="DNA-binding transcriptional regulator NtrC"/>
    <property type="match status" value="1"/>
</dbReference>
<protein>
    <submittedName>
        <fullName evidence="7">AAA family ATPase</fullName>
    </submittedName>
</protein>
<dbReference type="SMART" id="SM00382">
    <property type="entry name" value="AAA"/>
    <property type="match status" value="1"/>
</dbReference>
<dbReference type="InterPro" id="IPR009057">
    <property type="entry name" value="Homeodomain-like_sf"/>
</dbReference>
<proteinExistence type="predicted"/>
<feature type="domain" description="Sigma-54 factor interaction" evidence="6">
    <location>
        <begin position="175"/>
        <end position="405"/>
    </location>
</feature>
<dbReference type="InterPro" id="IPR029016">
    <property type="entry name" value="GAF-like_dom_sf"/>
</dbReference>
<dbReference type="InterPro" id="IPR027417">
    <property type="entry name" value="P-loop_NTPase"/>
</dbReference>
<keyword evidence="1" id="KW-0547">Nucleotide-binding</keyword>
<dbReference type="InterPro" id="IPR025943">
    <property type="entry name" value="Sigma_54_int_dom_ATP-bd_2"/>
</dbReference>
<dbReference type="InterPro" id="IPR003593">
    <property type="entry name" value="AAA+_ATPase"/>
</dbReference>
<dbReference type="CDD" id="cd00009">
    <property type="entry name" value="AAA"/>
    <property type="match status" value="1"/>
</dbReference>
<dbReference type="PROSITE" id="PS00676">
    <property type="entry name" value="SIGMA54_INTERACT_2"/>
    <property type="match status" value="1"/>
</dbReference>
<accession>A0A3G2R1K8</accession>
<dbReference type="PROSITE" id="PS00688">
    <property type="entry name" value="SIGMA54_INTERACT_3"/>
    <property type="match status" value="1"/>
</dbReference>
<dbReference type="Pfam" id="PF00158">
    <property type="entry name" value="Sigma54_activat"/>
    <property type="match status" value="1"/>
</dbReference>
<evidence type="ECO:0000256" key="4">
    <source>
        <dbReference type="ARBA" id="ARBA00023125"/>
    </source>
</evidence>
<dbReference type="RefSeq" id="WP_122013757.1">
    <property type="nucleotide sequence ID" value="NZ_CP033169.1"/>
</dbReference>
<evidence type="ECO:0000313" key="8">
    <source>
        <dbReference type="Proteomes" id="UP000280960"/>
    </source>
</evidence>
<keyword evidence="2" id="KW-0067">ATP-binding</keyword>
<dbReference type="PANTHER" id="PTHR32071:SF57">
    <property type="entry name" value="C4-DICARBOXYLATE TRANSPORT TRANSCRIPTIONAL REGULATORY PROTEIN DCTD"/>
    <property type="match status" value="1"/>
</dbReference>
<dbReference type="SUPFAM" id="SSF52540">
    <property type="entry name" value="P-loop containing nucleoside triphosphate hydrolases"/>
    <property type="match status" value="1"/>
</dbReference>
<dbReference type="GO" id="GO:0043565">
    <property type="term" value="F:sequence-specific DNA binding"/>
    <property type="evidence" value="ECO:0007669"/>
    <property type="project" value="InterPro"/>
</dbReference>
<evidence type="ECO:0000256" key="2">
    <source>
        <dbReference type="ARBA" id="ARBA00022840"/>
    </source>
</evidence>
<evidence type="ECO:0000259" key="6">
    <source>
        <dbReference type="PROSITE" id="PS50045"/>
    </source>
</evidence>
<evidence type="ECO:0000256" key="1">
    <source>
        <dbReference type="ARBA" id="ARBA00022741"/>
    </source>
</evidence>
<dbReference type="Gene3D" id="3.30.450.40">
    <property type="match status" value="1"/>
</dbReference>
<name>A0A3G2R1K8_9FIRM</name>
<dbReference type="GO" id="GO:0005524">
    <property type="term" value="F:ATP binding"/>
    <property type="evidence" value="ECO:0007669"/>
    <property type="project" value="UniProtKB-KW"/>
</dbReference>
<sequence>MSEVLKNMQDTVVKYARVLSRILKVDVEIVDDRLNRIAGTGSFENRVNTDMSDEGYVYRTVLQTGEKKIIRNPGMHEICMRCPKRYHCEETFEISTPIKIGDEVIGVIGFVCFDQQQKNHILEDLDTYLEFLDQISDLISSKALEEIEKEKTLNAFNEKINTVSGSAENFGLDKILGESEKIKSLKEKVKKIARSSSTVLITGESGTGKELLARAIHMESYRADGPFVAINCAAIPETLLESELLGYTRGAFTGADVRGKMGKIELAHKGTLFFDEIGDMPLYLQSKLLRVLEQKEVTRLGSNKPVPVDVRFIAATNKDLERMIRERAFREDLYYRLNVIPLEVPPLRERKEDIEQLTKFFIEKYCRLFNKKVILIDDRLWEYMKMYDWPGNVRELENTVEYMVNMLGSDGIITMRLMPRKFMEDAGRAKDDIDSLEEMEARLIKRALNIYGRNVTAKKQVAKKLGIGMATLYRKLKKYGFD</sequence>
<dbReference type="InterPro" id="IPR058031">
    <property type="entry name" value="AAA_lid_NorR"/>
</dbReference>
<dbReference type="PROSITE" id="PS50045">
    <property type="entry name" value="SIGMA54_INTERACT_4"/>
    <property type="match status" value="1"/>
</dbReference>
<dbReference type="InterPro" id="IPR025662">
    <property type="entry name" value="Sigma_54_int_dom_ATP-bd_1"/>
</dbReference>
<keyword evidence="4" id="KW-0238">DNA-binding</keyword>
<dbReference type="Pfam" id="PF25601">
    <property type="entry name" value="AAA_lid_14"/>
    <property type="match status" value="1"/>
</dbReference>
<dbReference type="SUPFAM" id="SSF46689">
    <property type="entry name" value="Homeodomain-like"/>
    <property type="match status" value="1"/>
</dbReference>
<dbReference type="Gene3D" id="1.10.10.60">
    <property type="entry name" value="Homeodomain-like"/>
    <property type="match status" value="1"/>
</dbReference>
<keyword evidence="8" id="KW-1185">Reference proteome</keyword>